<organism evidence="2 3">
    <name type="scientific">Plastoroseomonas hellenica</name>
    <dbReference type="NCBI Taxonomy" id="2687306"/>
    <lineage>
        <taxon>Bacteria</taxon>
        <taxon>Pseudomonadati</taxon>
        <taxon>Pseudomonadota</taxon>
        <taxon>Alphaproteobacteria</taxon>
        <taxon>Acetobacterales</taxon>
        <taxon>Acetobacteraceae</taxon>
        <taxon>Plastoroseomonas</taxon>
    </lineage>
</organism>
<evidence type="ECO:0000313" key="3">
    <source>
        <dbReference type="Proteomes" id="UP001196870"/>
    </source>
</evidence>
<reference evidence="3" key="1">
    <citation type="journal article" date="2021" name="Syst. Appl. Microbiol.">
        <title>Roseomonas hellenica sp. nov., isolated from roots of wild-growing Alkanna tinctoria.</title>
        <authorList>
            <person name="Rat A."/>
            <person name="Naranjo H.D."/>
            <person name="Lebbe L."/>
            <person name="Cnockaert M."/>
            <person name="Krigas N."/>
            <person name="Grigoriadou K."/>
            <person name="Maloupa E."/>
            <person name="Willems A."/>
        </authorList>
    </citation>
    <scope>NUCLEOTIDE SEQUENCE [LARGE SCALE GENOMIC DNA]</scope>
    <source>
        <strain evidence="3">LMG 31523</strain>
    </source>
</reference>
<protein>
    <submittedName>
        <fullName evidence="2">DUF4198 domain-containing protein</fullName>
    </submittedName>
</protein>
<feature type="chain" id="PRO_5046937209" evidence="1">
    <location>
        <begin position="24"/>
        <end position="267"/>
    </location>
</feature>
<dbReference type="EMBL" id="JAAGBB010000025">
    <property type="protein sequence ID" value="MBR0666714.1"/>
    <property type="molecule type" value="Genomic_DNA"/>
</dbReference>
<accession>A0ABS5F2G5</accession>
<dbReference type="Pfam" id="PF10670">
    <property type="entry name" value="DUF4198"/>
    <property type="match status" value="1"/>
</dbReference>
<dbReference type="RefSeq" id="WP_211854452.1">
    <property type="nucleotide sequence ID" value="NZ_JAAGBB010000025.1"/>
</dbReference>
<dbReference type="InterPro" id="IPR019613">
    <property type="entry name" value="DUF4198"/>
</dbReference>
<comment type="caution">
    <text evidence="2">The sequence shown here is derived from an EMBL/GenBank/DDBJ whole genome shotgun (WGS) entry which is preliminary data.</text>
</comment>
<dbReference type="Proteomes" id="UP001196870">
    <property type="component" value="Unassembled WGS sequence"/>
</dbReference>
<evidence type="ECO:0000313" key="2">
    <source>
        <dbReference type="EMBL" id="MBR0666714.1"/>
    </source>
</evidence>
<gene>
    <name evidence="2" type="ORF">GXW71_20310</name>
</gene>
<name>A0ABS5F2G5_9PROT</name>
<feature type="signal peptide" evidence="1">
    <location>
        <begin position="1"/>
        <end position="23"/>
    </location>
</feature>
<keyword evidence="1" id="KW-0732">Signal</keyword>
<sequence length="267" mass="29102">MKLRSMTRLALAAMLVLPLSAEAHRMWLLPSATVLSGNDPWVTIDASISNELFTPEIAMPIEALSVIAPDGTAGEAANPHRGRVRSTFDMQLRQPGTYRFVVAAEDVIASWMQDGQRRRWRGTREAMAAAVPANAQQLRVNLSQRRVETFATRGAPTQGALQPTNKGLELVPVTHPTDLAAGEPARFRLLLDGQPARDIEVSVVPGDSRYRDAENEAKFRADAEGVVTVTWRGPGRYWLGASVRDQNSGLPNVGRVATYAATLEVLP</sequence>
<proteinExistence type="predicted"/>
<evidence type="ECO:0000256" key="1">
    <source>
        <dbReference type="SAM" id="SignalP"/>
    </source>
</evidence>
<keyword evidence="3" id="KW-1185">Reference proteome</keyword>